<dbReference type="Pfam" id="PF00528">
    <property type="entry name" value="BPD_transp_1"/>
    <property type="match status" value="1"/>
</dbReference>
<comment type="similarity">
    <text evidence="7">Belongs to the binding-protein-dependent transport system permease family.</text>
</comment>
<evidence type="ECO:0000256" key="4">
    <source>
        <dbReference type="ARBA" id="ARBA00022692"/>
    </source>
</evidence>
<dbReference type="PANTHER" id="PTHR43163">
    <property type="entry name" value="DIPEPTIDE TRANSPORT SYSTEM PERMEASE PROTEIN DPPB-RELATED"/>
    <property type="match status" value="1"/>
</dbReference>
<dbReference type="STRING" id="649638.Trad_2587"/>
<name>D7CUA8_TRURR</name>
<dbReference type="HOGENOM" id="CLU_036879_0_1_0"/>
<evidence type="ECO:0000256" key="2">
    <source>
        <dbReference type="ARBA" id="ARBA00022448"/>
    </source>
</evidence>
<evidence type="ECO:0000259" key="8">
    <source>
        <dbReference type="PROSITE" id="PS50928"/>
    </source>
</evidence>
<dbReference type="InterPro" id="IPR035906">
    <property type="entry name" value="MetI-like_sf"/>
</dbReference>
<dbReference type="PANTHER" id="PTHR43163:SF6">
    <property type="entry name" value="DIPEPTIDE TRANSPORT SYSTEM PERMEASE PROTEIN DPPB-RELATED"/>
    <property type="match status" value="1"/>
</dbReference>
<gene>
    <name evidence="9" type="ordered locus">Trad_2587</name>
</gene>
<evidence type="ECO:0000313" key="10">
    <source>
        <dbReference type="Proteomes" id="UP000000379"/>
    </source>
</evidence>
<evidence type="ECO:0000256" key="7">
    <source>
        <dbReference type="RuleBase" id="RU363032"/>
    </source>
</evidence>
<dbReference type="InterPro" id="IPR045621">
    <property type="entry name" value="BPD_transp_1_N"/>
</dbReference>
<dbReference type="RefSeq" id="WP_013179054.1">
    <property type="nucleotide sequence ID" value="NC_014221.1"/>
</dbReference>
<dbReference type="eggNOG" id="COG0601">
    <property type="taxonomic scope" value="Bacteria"/>
</dbReference>
<dbReference type="Pfam" id="PF19300">
    <property type="entry name" value="BPD_transp_1_N"/>
    <property type="match status" value="1"/>
</dbReference>
<reference evidence="9 10" key="2">
    <citation type="journal article" date="2011" name="Stand. Genomic Sci.">
        <title>Complete genome sequence of Truepera radiovictrix type strain (RQ-24).</title>
        <authorList>
            <person name="Ivanova N."/>
            <person name="Rohde C."/>
            <person name="Munk C."/>
            <person name="Nolan M."/>
            <person name="Lucas S."/>
            <person name="Del Rio T.G."/>
            <person name="Tice H."/>
            <person name="Deshpande S."/>
            <person name="Cheng J.F."/>
            <person name="Tapia R."/>
            <person name="Han C."/>
            <person name="Goodwin L."/>
            <person name="Pitluck S."/>
            <person name="Liolios K."/>
            <person name="Mavromatis K."/>
            <person name="Mikhailova N."/>
            <person name="Pati A."/>
            <person name="Chen A."/>
            <person name="Palaniappan K."/>
            <person name="Land M."/>
            <person name="Hauser L."/>
            <person name="Chang Y.J."/>
            <person name="Jeffries C.D."/>
            <person name="Brambilla E."/>
            <person name="Rohde M."/>
            <person name="Goker M."/>
            <person name="Tindall B.J."/>
            <person name="Woyke T."/>
            <person name="Bristow J."/>
            <person name="Eisen J.A."/>
            <person name="Markowitz V."/>
            <person name="Hugenholtz P."/>
            <person name="Kyrpides N.C."/>
            <person name="Klenk H.P."/>
            <person name="Lapidus A."/>
        </authorList>
    </citation>
    <scope>NUCLEOTIDE SEQUENCE [LARGE SCALE GENOMIC DNA]</scope>
    <source>
        <strain evidence="10">DSM 17093 / CIP 108686 / LMG 22925 / RQ-24</strain>
    </source>
</reference>
<dbReference type="OrthoDB" id="9778910at2"/>
<comment type="subcellular location">
    <subcellularLocation>
        <location evidence="1 7">Cell membrane</location>
        <topology evidence="1 7">Multi-pass membrane protein</topology>
    </subcellularLocation>
</comment>
<feature type="transmembrane region" description="Helical" evidence="7">
    <location>
        <begin position="234"/>
        <end position="257"/>
    </location>
</feature>
<keyword evidence="2 7" id="KW-0813">Transport</keyword>
<feature type="transmembrane region" description="Helical" evidence="7">
    <location>
        <begin position="101"/>
        <end position="123"/>
    </location>
</feature>
<keyword evidence="6 7" id="KW-0472">Membrane</keyword>
<dbReference type="InterPro" id="IPR000515">
    <property type="entry name" value="MetI-like"/>
</dbReference>
<evidence type="ECO:0000256" key="6">
    <source>
        <dbReference type="ARBA" id="ARBA00023136"/>
    </source>
</evidence>
<dbReference type="GO" id="GO:0005886">
    <property type="term" value="C:plasma membrane"/>
    <property type="evidence" value="ECO:0007669"/>
    <property type="project" value="UniProtKB-SubCell"/>
</dbReference>
<accession>D7CUA8</accession>
<reference evidence="10" key="1">
    <citation type="submission" date="2010-05" db="EMBL/GenBank/DDBJ databases">
        <title>The complete genome of Truepera radiovictris DSM 17093.</title>
        <authorList>
            <consortium name="US DOE Joint Genome Institute (JGI-PGF)"/>
            <person name="Lucas S."/>
            <person name="Copeland A."/>
            <person name="Lapidus A."/>
            <person name="Glavina del Rio T."/>
            <person name="Dalin E."/>
            <person name="Tice H."/>
            <person name="Bruce D."/>
            <person name="Goodwin L."/>
            <person name="Pitluck S."/>
            <person name="Kyrpides N."/>
            <person name="Mavromatis K."/>
            <person name="Ovchinnikova G."/>
            <person name="Munk A.C."/>
            <person name="Detter J.C."/>
            <person name="Han C."/>
            <person name="Tapia R."/>
            <person name="Land M."/>
            <person name="Hauser L."/>
            <person name="Markowitz V."/>
            <person name="Cheng J.-F."/>
            <person name="Hugenholtz P."/>
            <person name="Woyke T."/>
            <person name="Wu D."/>
            <person name="Tindall B."/>
            <person name="Pomrenke H.G."/>
            <person name="Brambilla E."/>
            <person name="Klenk H.-P."/>
            <person name="Eisen J.A."/>
        </authorList>
    </citation>
    <scope>NUCLEOTIDE SEQUENCE [LARGE SCALE GENOMIC DNA]</scope>
    <source>
        <strain evidence="10">DSM 17093 / CIP 108686 / LMG 22925 / RQ-24</strain>
    </source>
</reference>
<evidence type="ECO:0000256" key="1">
    <source>
        <dbReference type="ARBA" id="ARBA00004651"/>
    </source>
</evidence>
<feature type="domain" description="ABC transmembrane type-1" evidence="8">
    <location>
        <begin position="95"/>
        <end position="304"/>
    </location>
</feature>
<keyword evidence="10" id="KW-1185">Reference proteome</keyword>
<dbReference type="AlphaFoldDB" id="D7CUA8"/>
<dbReference type="Proteomes" id="UP000000379">
    <property type="component" value="Chromosome"/>
</dbReference>
<dbReference type="EMBL" id="CP002049">
    <property type="protein sequence ID" value="ADI15693.1"/>
    <property type="molecule type" value="Genomic_DNA"/>
</dbReference>
<feature type="transmembrane region" description="Helical" evidence="7">
    <location>
        <begin position="177"/>
        <end position="197"/>
    </location>
</feature>
<dbReference type="PROSITE" id="PS50928">
    <property type="entry name" value="ABC_TM1"/>
    <property type="match status" value="1"/>
</dbReference>
<dbReference type="KEGG" id="tra:Trad_2587"/>
<keyword evidence="4 7" id="KW-0812">Transmembrane</keyword>
<dbReference type="GO" id="GO:0071916">
    <property type="term" value="F:dipeptide transmembrane transporter activity"/>
    <property type="evidence" value="ECO:0007669"/>
    <property type="project" value="TreeGrafter"/>
</dbReference>
<dbReference type="CDD" id="cd06261">
    <property type="entry name" value="TM_PBP2"/>
    <property type="match status" value="1"/>
</dbReference>
<keyword evidence="5 7" id="KW-1133">Transmembrane helix</keyword>
<evidence type="ECO:0000313" key="9">
    <source>
        <dbReference type="EMBL" id="ADI15693.1"/>
    </source>
</evidence>
<proteinExistence type="inferred from homology"/>
<evidence type="ECO:0000256" key="3">
    <source>
        <dbReference type="ARBA" id="ARBA00022475"/>
    </source>
</evidence>
<dbReference type="Gene3D" id="1.10.3720.10">
    <property type="entry name" value="MetI-like"/>
    <property type="match status" value="1"/>
</dbReference>
<feature type="transmembrane region" description="Helical" evidence="7">
    <location>
        <begin position="286"/>
        <end position="307"/>
    </location>
</feature>
<evidence type="ECO:0000256" key="5">
    <source>
        <dbReference type="ARBA" id="ARBA00022989"/>
    </source>
</evidence>
<sequence>MLAYLLRRLASALLSVTLAAALVFGALQAIPGDPAVAILGLNASPEAVAALRAQLGLDEPPLTRFVGWFGGALRGDFGTSLNYGTPVRALIAERLAVSLPLALGGMLLACLIALPLGIAAALARGTPLDPALTALAQLGAAVPSFWLGLLLILLFSVQLGWLPAGGFVPWSRDPAGYLRSLALPTLALGLGQAAVIMRMTRAAMLETLAQDFVRTARAKGLPARRVILGHGLRNALVTLVTVFGLSFSQVLVGAIVIEQVFSLPGLGRLALTAIGTRDFPLLQGEILVYASVIVFMSLLVDLSYGLLDPRIRYD</sequence>
<dbReference type="SUPFAM" id="SSF161098">
    <property type="entry name" value="MetI-like"/>
    <property type="match status" value="1"/>
</dbReference>
<keyword evidence="3" id="KW-1003">Cell membrane</keyword>
<organism evidence="9 10">
    <name type="scientific">Truepera radiovictrix (strain DSM 17093 / CIP 108686 / LMG 22925 / RQ-24)</name>
    <dbReference type="NCBI Taxonomy" id="649638"/>
    <lineage>
        <taxon>Bacteria</taxon>
        <taxon>Thermotogati</taxon>
        <taxon>Deinococcota</taxon>
        <taxon>Deinococci</taxon>
        <taxon>Trueperales</taxon>
        <taxon>Trueperaceae</taxon>
        <taxon>Truepera</taxon>
    </lineage>
</organism>
<feature type="transmembrane region" description="Helical" evidence="7">
    <location>
        <begin position="135"/>
        <end position="157"/>
    </location>
</feature>
<protein>
    <submittedName>
        <fullName evidence="9">Binding-protein-dependent transport systems inner membrane component</fullName>
    </submittedName>
</protein>